<dbReference type="Pfam" id="PF00856">
    <property type="entry name" value="SET"/>
    <property type="match status" value="1"/>
</dbReference>
<evidence type="ECO:0000313" key="4">
    <source>
        <dbReference type="Proteomes" id="UP000053890"/>
    </source>
</evidence>
<dbReference type="GeneID" id="28977741"/>
<protein>
    <recommendedName>
        <fullName evidence="2">SET domain-containing protein</fullName>
    </recommendedName>
</protein>
<dbReference type="CDD" id="cd11711">
    <property type="entry name" value="GINS_A_Sld5"/>
    <property type="match status" value="1"/>
</dbReference>
<dbReference type="PANTHER" id="PTHR47332">
    <property type="entry name" value="SET DOMAIN-CONTAINING PROTEIN 5"/>
    <property type="match status" value="1"/>
</dbReference>
<dbReference type="PROSITE" id="PS50280">
    <property type="entry name" value="SET"/>
    <property type="match status" value="1"/>
</dbReference>
<dbReference type="PANTHER" id="PTHR47332:SF4">
    <property type="entry name" value="SET DOMAIN-CONTAINING PROTEIN 5"/>
    <property type="match status" value="1"/>
</dbReference>
<accession>A0A0P9GKF1</accession>
<sequence length="698" mass="75157">MSRAGRGFFDDDDDDDLGRESFQSKRAAIDDDSFFDDSPAHPPRRLDDDRDSSVATGGRTTARGGRISSVTGAAAGSSVRAGFDSSRGDSPSLDDILGEGTARDKSRNVQRLLRAYQNEIGAPELLKFPRQLVDKVVKSLARRKDLVRIAQSTPGQDDAFYIAASVVATENMRAAHVLKMFTRQRIYKLEQCAEYYLSQPDVHERLYHNEIAHAEGYVRLVKAYHDASAMDAMPEQVTRNPPPMPTPDFGQPVFVRARKDCAPVVLPDGELFAFAQGSQHIGSNAAGRKGASTTSPAHVKAALRSRQRARELMALSLGHDGAGGSRGGAVEHEQPRNAMSSPETAHSTLFSIDSRPTTSPSSSAASCASSALHRRNLGDKIYLASSPGRQAGLFAARPLVPGERILVEAPLVVVGSARDVSAAVQSLSDEEKKTFYGLANAYEDDSLISSERGIFDTNAFSLAGRSSSSSSASPSSPSFIAKHGIFPISSRFNHSCAPNVKTSYSPDLARLVTHVLRPVAVDNELLTSYLGGPALFASTTSERTTRLGRAWAFDCSCAVCASDGASRAASDARRAELAQLYERRPGVRLREREGAQGGGGEAERVLRDAARAVRLLEQEALAVDGVEAFCLPAARACAWHGDTRAARVWAERGWDSARRAYGEGAEVEKLTRALLGPSRPIKPTSEHGWVSRLFSRAT</sequence>
<reference evidence="3 4" key="1">
    <citation type="journal article" date="2015" name="Front. Microbiol.">
        <title>Genome sequence of the plant growth promoting endophytic yeast Rhodotorula graminis WP1.</title>
        <authorList>
            <person name="Firrincieli A."/>
            <person name="Otillar R."/>
            <person name="Salamov A."/>
            <person name="Schmutz J."/>
            <person name="Khan Z."/>
            <person name="Redman R.S."/>
            <person name="Fleck N.D."/>
            <person name="Lindquist E."/>
            <person name="Grigoriev I.V."/>
            <person name="Doty S.L."/>
        </authorList>
    </citation>
    <scope>NUCLEOTIDE SEQUENCE [LARGE SCALE GENOMIC DNA]</scope>
    <source>
        <strain evidence="3 4">WP1</strain>
    </source>
</reference>
<dbReference type="InterPro" id="IPR036224">
    <property type="entry name" value="GINS_bundle-like_dom_sf"/>
</dbReference>
<dbReference type="Gene3D" id="1.20.58.1030">
    <property type="match status" value="1"/>
</dbReference>
<evidence type="ECO:0000256" key="1">
    <source>
        <dbReference type="SAM" id="MobiDB-lite"/>
    </source>
</evidence>
<organism evidence="3 4">
    <name type="scientific">Rhodotorula graminis (strain WP1)</name>
    <dbReference type="NCBI Taxonomy" id="578459"/>
    <lineage>
        <taxon>Eukaryota</taxon>
        <taxon>Fungi</taxon>
        <taxon>Dikarya</taxon>
        <taxon>Basidiomycota</taxon>
        <taxon>Pucciniomycotina</taxon>
        <taxon>Microbotryomycetes</taxon>
        <taxon>Sporidiobolales</taxon>
        <taxon>Sporidiobolaceae</taxon>
        <taxon>Rhodotorula</taxon>
    </lineage>
</organism>
<dbReference type="SMART" id="SM00317">
    <property type="entry name" value="SET"/>
    <property type="match status" value="1"/>
</dbReference>
<dbReference type="STRING" id="578459.A0A0P9GKF1"/>
<dbReference type="EMBL" id="KQ474081">
    <property type="protein sequence ID" value="KPV73815.1"/>
    <property type="molecule type" value="Genomic_DNA"/>
</dbReference>
<feature type="compositionally biased region" description="Basic and acidic residues" evidence="1">
    <location>
        <begin position="18"/>
        <end position="29"/>
    </location>
</feature>
<proteinExistence type="predicted"/>
<dbReference type="SUPFAM" id="SSF82199">
    <property type="entry name" value="SET domain"/>
    <property type="match status" value="1"/>
</dbReference>
<dbReference type="RefSeq" id="XP_018269864.1">
    <property type="nucleotide sequence ID" value="XM_018417293.1"/>
</dbReference>
<dbReference type="InterPro" id="IPR053185">
    <property type="entry name" value="SET_domain_protein"/>
</dbReference>
<gene>
    <name evidence="3" type="ORF">RHOBADRAFT_54411</name>
</gene>
<dbReference type="Gene3D" id="2.170.270.10">
    <property type="entry name" value="SET domain"/>
    <property type="match status" value="1"/>
</dbReference>
<feature type="region of interest" description="Disordered" evidence="1">
    <location>
        <begin position="1"/>
        <end position="101"/>
    </location>
</feature>
<dbReference type="InterPro" id="IPR001214">
    <property type="entry name" value="SET_dom"/>
</dbReference>
<dbReference type="OrthoDB" id="338231at2759"/>
<evidence type="ECO:0000313" key="3">
    <source>
        <dbReference type="EMBL" id="KPV73815.1"/>
    </source>
</evidence>
<name>A0A0P9GKF1_RHOGW</name>
<dbReference type="InterPro" id="IPR038749">
    <property type="entry name" value="Sld5_GINS_A"/>
</dbReference>
<dbReference type="AlphaFoldDB" id="A0A0P9GKF1"/>
<feature type="compositionally biased region" description="Low complexity" evidence="1">
    <location>
        <begin position="55"/>
        <end position="82"/>
    </location>
</feature>
<dbReference type="SUPFAM" id="SSF158573">
    <property type="entry name" value="GINS helical bundle-like"/>
    <property type="match status" value="1"/>
</dbReference>
<feature type="region of interest" description="Disordered" evidence="1">
    <location>
        <begin position="318"/>
        <end position="344"/>
    </location>
</feature>
<dbReference type="CDD" id="cd20071">
    <property type="entry name" value="SET_SMYD"/>
    <property type="match status" value="1"/>
</dbReference>
<keyword evidence="4" id="KW-1185">Reference proteome</keyword>
<dbReference type="Proteomes" id="UP000053890">
    <property type="component" value="Unassembled WGS sequence"/>
</dbReference>
<evidence type="ECO:0000259" key="2">
    <source>
        <dbReference type="PROSITE" id="PS50280"/>
    </source>
</evidence>
<dbReference type="InterPro" id="IPR046341">
    <property type="entry name" value="SET_dom_sf"/>
</dbReference>
<feature type="domain" description="SET" evidence="2">
    <location>
        <begin position="379"/>
        <end position="530"/>
    </location>
</feature>